<sequence>MKLFGLLAIATAVNAATSFNLFSSKEGSRYDGKHILNRPDNIEVGDGDGISFVLNDDGSLVDAPAGKYVNFKSDLAYLGVDHIKDFSINDGKLQYKGESKWYGCPGINNALGYDTKCGDRDGFDLVVYNQGNCDNVYPGVKSPFYLKAWSTDGSKFQNTPIKKVESHAHVFAVGGDDGKDVILNFQDDDTSLSDQDGRGVKHDSDTGEVGNVAPFGREAATPGFSIDGDHLVFENRDEWRACPSGDDKYSLADNDCEGGTPIVLQVVWKAELLSTKKGH</sequence>
<evidence type="ECO:0000256" key="1">
    <source>
        <dbReference type="SAM" id="SignalP"/>
    </source>
</evidence>
<dbReference type="AlphaFoldDB" id="A0A2V1ASV6"/>
<dbReference type="STRING" id="45357.A0A2V1ASV6"/>
<dbReference type="EMBL" id="PKFO01000004">
    <property type="protein sequence ID" value="PVH20929.1"/>
    <property type="molecule type" value="Genomic_DNA"/>
</dbReference>
<dbReference type="Proteomes" id="UP000244309">
    <property type="component" value="Unassembled WGS sequence"/>
</dbReference>
<keyword evidence="3" id="KW-1185">Reference proteome</keyword>
<dbReference type="GeneID" id="37009774"/>
<evidence type="ECO:0000313" key="3">
    <source>
        <dbReference type="Proteomes" id="UP000244309"/>
    </source>
</evidence>
<name>A0A2V1ASV6_9ASCO</name>
<gene>
    <name evidence="2" type="ORF">CXQ85_004444</name>
</gene>
<dbReference type="OrthoDB" id="5415592at2759"/>
<dbReference type="VEuPathDB" id="FungiDB:CXQ85_004444"/>
<keyword evidence="1" id="KW-0732">Signal</keyword>
<comment type="caution">
    <text evidence="2">The sequence shown here is derived from an EMBL/GenBank/DDBJ whole genome shotgun (WGS) entry which is preliminary data.</text>
</comment>
<feature type="chain" id="PRO_5016157836" description="Cell wall protein" evidence="1">
    <location>
        <begin position="16"/>
        <end position="279"/>
    </location>
</feature>
<dbReference type="RefSeq" id="XP_025341869.1">
    <property type="nucleotide sequence ID" value="XM_025488061.1"/>
</dbReference>
<evidence type="ECO:0008006" key="4">
    <source>
        <dbReference type="Google" id="ProtNLM"/>
    </source>
</evidence>
<feature type="signal peptide" evidence="1">
    <location>
        <begin position="1"/>
        <end position="15"/>
    </location>
</feature>
<reference evidence="2 3" key="1">
    <citation type="submission" date="2017-12" db="EMBL/GenBank/DDBJ databases">
        <title>Genome Sequence of a Multidrug-Resistant Candida haemulonii Isolate from a Patient with Chronic Leg Ulcers in Israel.</title>
        <authorList>
            <person name="Chow N.A."/>
            <person name="Gade L."/>
            <person name="Batra D."/>
            <person name="Rowe L.A."/>
            <person name="Ben-Ami R."/>
            <person name="Loparev V.N."/>
            <person name="Litvintseva A.P."/>
        </authorList>
    </citation>
    <scope>NUCLEOTIDE SEQUENCE [LARGE SCALE GENOMIC DNA]</scope>
    <source>
        <strain evidence="2 3">B11899</strain>
    </source>
</reference>
<organism evidence="2 3">
    <name type="scientific">Candidozyma haemuli</name>
    <dbReference type="NCBI Taxonomy" id="45357"/>
    <lineage>
        <taxon>Eukaryota</taxon>
        <taxon>Fungi</taxon>
        <taxon>Dikarya</taxon>
        <taxon>Ascomycota</taxon>
        <taxon>Saccharomycotina</taxon>
        <taxon>Pichiomycetes</taxon>
        <taxon>Metschnikowiaceae</taxon>
        <taxon>Candidozyma</taxon>
    </lineage>
</organism>
<evidence type="ECO:0000313" key="2">
    <source>
        <dbReference type="EMBL" id="PVH20929.1"/>
    </source>
</evidence>
<protein>
    <recommendedName>
        <fullName evidence="4">Cell wall protein</fullName>
    </recommendedName>
</protein>
<proteinExistence type="predicted"/>
<accession>A0A2V1ASV6</accession>